<proteinExistence type="inferred from homology"/>
<evidence type="ECO:0000256" key="3">
    <source>
        <dbReference type="ARBA" id="ARBA00022729"/>
    </source>
</evidence>
<dbReference type="Gene3D" id="3.10.50.40">
    <property type="match status" value="1"/>
</dbReference>
<dbReference type="InterPro" id="IPR036944">
    <property type="entry name" value="PPIase_FKBP_N_sf"/>
</dbReference>
<evidence type="ECO:0000256" key="2">
    <source>
        <dbReference type="ARBA" id="ARBA00006577"/>
    </source>
</evidence>
<dbReference type="PANTHER" id="PTHR43811:SF19">
    <property type="entry name" value="39 KDA FK506-BINDING NUCLEAR PROTEIN"/>
    <property type="match status" value="1"/>
</dbReference>
<organism evidence="10 11">
    <name type="scientific">Neptuniibacter pectenicola</name>
    <dbReference type="NCBI Taxonomy" id="1806669"/>
    <lineage>
        <taxon>Bacteria</taxon>
        <taxon>Pseudomonadati</taxon>
        <taxon>Pseudomonadota</taxon>
        <taxon>Gammaproteobacteria</taxon>
        <taxon>Oceanospirillales</taxon>
        <taxon>Oceanospirillaceae</taxon>
        <taxon>Neptuniibacter</taxon>
    </lineage>
</organism>
<dbReference type="Pfam" id="PF01346">
    <property type="entry name" value="FKBP_N"/>
    <property type="match status" value="1"/>
</dbReference>
<comment type="similarity">
    <text evidence="2 7">Belongs to the FKBP-type PPIase family.</text>
</comment>
<keyword evidence="4 6" id="KW-0697">Rotamase</keyword>
<dbReference type="Pfam" id="PF00254">
    <property type="entry name" value="FKBP_C"/>
    <property type="match status" value="1"/>
</dbReference>
<dbReference type="EC" id="5.2.1.8" evidence="7"/>
<reference evidence="10 11" key="1">
    <citation type="submission" date="2024-03" db="EMBL/GenBank/DDBJ databases">
        <title>Community enrichment and isolation of bacterial strains for fucoidan degradation.</title>
        <authorList>
            <person name="Sichert A."/>
        </authorList>
    </citation>
    <scope>NUCLEOTIDE SEQUENCE [LARGE SCALE GENOMIC DNA]</scope>
    <source>
        <strain evidence="10 11">AS76</strain>
    </source>
</reference>
<dbReference type="InterPro" id="IPR000774">
    <property type="entry name" value="PPIase_FKBP_N"/>
</dbReference>
<keyword evidence="5 6" id="KW-0413">Isomerase</keyword>
<dbReference type="PROSITE" id="PS50059">
    <property type="entry name" value="FKBP_PPIASE"/>
    <property type="match status" value="1"/>
</dbReference>
<dbReference type="InterPro" id="IPR046357">
    <property type="entry name" value="PPIase_dom_sf"/>
</dbReference>
<dbReference type="Gene3D" id="1.10.287.460">
    <property type="entry name" value="Peptidyl-prolyl cis-trans isomerase, FKBP-type, N-terminal domain"/>
    <property type="match status" value="1"/>
</dbReference>
<evidence type="ECO:0000313" key="10">
    <source>
        <dbReference type="EMBL" id="MEM5537104.1"/>
    </source>
</evidence>
<evidence type="ECO:0000256" key="8">
    <source>
        <dbReference type="SAM" id="SignalP"/>
    </source>
</evidence>
<dbReference type="GO" id="GO:0003755">
    <property type="term" value="F:peptidyl-prolyl cis-trans isomerase activity"/>
    <property type="evidence" value="ECO:0007669"/>
    <property type="project" value="UniProtKB-EC"/>
</dbReference>
<evidence type="ECO:0000256" key="5">
    <source>
        <dbReference type="ARBA" id="ARBA00023235"/>
    </source>
</evidence>
<evidence type="ECO:0000256" key="7">
    <source>
        <dbReference type="RuleBase" id="RU003915"/>
    </source>
</evidence>
<dbReference type="EMBL" id="JBBMRA010000011">
    <property type="protein sequence ID" value="MEM5537104.1"/>
    <property type="molecule type" value="Genomic_DNA"/>
</dbReference>
<dbReference type="RefSeq" id="WP_067983656.1">
    <property type="nucleotide sequence ID" value="NZ_CAXBCE010000029.1"/>
</dbReference>
<evidence type="ECO:0000256" key="6">
    <source>
        <dbReference type="PROSITE-ProRule" id="PRU00277"/>
    </source>
</evidence>
<dbReference type="PANTHER" id="PTHR43811">
    <property type="entry name" value="FKBP-TYPE PEPTIDYL-PROLYL CIS-TRANS ISOMERASE FKPA"/>
    <property type="match status" value="1"/>
</dbReference>
<protein>
    <recommendedName>
        <fullName evidence="7">Peptidyl-prolyl cis-trans isomerase</fullName>
        <ecNumber evidence="7">5.2.1.8</ecNumber>
    </recommendedName>
</protein>
<comment type="catalytic activity">
    <reaction evidence="1 6 7">
        <text>[protein]-peptidylproline (omega=180) = [protein]-peptidylproline (omega=0)</text>
        <dbReference type="Rhea" id="RHEA:16237"/>
        <dbReference type="Rhea" id="RHEA-COMP:10747"/>
        <dbReference type="Rhea" id="RHEA-COMP:10748"/>
        <dbReference type="ChEBI" id="CHEBI:83833"/>
        <dbReference type="ChEBI" id="CHEBI:83834"/>
        <dbReference type="EC" id="5.2.1.8"/>
    </reaction>
</comment>
<feature type="signal peptide" evidence="8">
    <location>
        <begin position="1"/>
        <end position="21"/>
    </location>
</feature>
<dbReference type="SUPFAM" id="SSF54534">
    <property type="entry name" value="FKBP-like"/>
    <property type="match status" value="1"/>
</dbReference>
<dbReference type="InterPro" id="IPR008104">
    <property type="entry name" value="INFPOTNTIATR"/>
</dbReference>
<evidence type="ECO:0000259" key="9">
    <source>
        <dbReference type="PROSITE" id="PS50059"/>
    </source>
</evidence>
<feature type="domain" description="PPIase FKBP-type" evidence="9">
    <location>
        <begin position="140"/>
        <end position="226"/>
    </location>
</feature>
<keyword evidence="11" id="KW-1185">Reference proteome</keyword>
<dbReference type="Proteomes" id="UP001449225">
    <property type="component" value="Unassembled WGS sequence"/>
</dbReference>
<name>A0ABU9TTS0_9GAMM</name>
<evidence type="ECO:0000256" key="1">
    <source>
        <dbReference type="ARBA" id="ARBA00000971"/>
    </source>
</evidence>
<evidence type="ECO:0000313" key="11">
    <source>
        <dbReference type="Proteomes" id="UP001449225"/>
    </source>
</evidence>
<sequence length="238" mass="25590">MKQTLLAVALGAALISPTVTAVELKTEEQKVSYSVGLMVGEQLKTIPNLDFDTFIAAAKTTYAGEEPQLTPDQVGDVMKAFQERQVAEQKKKFDQLSQDNLDKGTKYLAENGKKKGVVTTKSGLQYQELTAGKGKKPTAEDIVKVHYRGTLIDGTEFDSSYARNEPVSFPLSGVIPGWTEGLQLIKEGGKARLVIPSELAYGPGGMGGAIGPNETLIFEVELLEINPEAEQAAEEGAK</sequence>
<dbReference type="InterPro" id="IPR001179">
    <property type="entry name" value="PPIase_FKBP_dom"/>
</dbReference>
<comment type="caution">
    <text evidence="10">The sequence shown here is derived from an EMBL/GenBank/DDBJ whole genome shotgun (WGS) entry which is preliminary data.</text>
</comment>
<evidence type="ECO:0000256" key="4">
    <source>
        <dbReference type="ARBA" id="ARBA00023110"/>
    </source>
</evidence>
<feature type="chain" id="PRO_5046395545" description="Peptidyl-prolyl cis-trans isomerase" evidence="8">
    <location>
        <begin position="22"/>
        <end position="238"/>
    </location>
</feature>
<accession>A0ABU9TTS0</accession>
<keyword evidence="3 8" id="KW-0732">Signal</keyword>
<gene>
    <name evidence="10" type="ORF">WNY58_11945</name>
</gene>
<dbReference type="PRINTS" id="PR01730">
    <property type="entry name" value="INFPOTNTIATR"/>
</dbReference>